<dbReference type="Pfam" id="PF00567">
    <property type="entry name" value="TUDOR"/>
    <property type="match status" value="1"/>
</dbReference>
<accession>A0A455C0R7</accession>
<dbReference type="SUPFAM" id="SSF54791">
    <property type="entry name" value="Eukaryotic type KH-domain (KH-domain type I)"/>
    <property type="match status" value="1"/>
</dbReference>
<evidence type="ECO:0000256" key="1">
    <source>
        <dbReference type="ARBA" id="ARBA00004294"/>
    </source>
</evidence>
<proteinExistence type="predicted"/>
<dbReference type="FunFam" id="2.30.30.140:FF:000066">
    <property type="entry name" value="A-kinase anchor protein 1, mitochondrial"/>
    <property type="match status" value="1"/>
</dbReference>
<evidence type="ECO:0000256" key="7">
    <source>
        <dbReference type="ARBA" id="ARBA00023128"/>
    </source>
</evidence>
<dbReference type="Gene3D" id="3.30.1370.10">
    <property type="entry name" value="K Homology domain, type 1"/>
    <property type="match status" value="1"/>
</dbReference>
<evidence type="ECO:0000256" key="14">
    <source>
        <dbReference type="SAM" id="SignalP"/>
    </source>
</evidence>
<keyword evidence="2" id="KW-0597">Phosphoprotein</keyword>
<reference evidence="17" key="1">
    <citation type="submission" date="2025-08" db="UniProtKB">
        <authorList>
            <consortium name="RefSeq"/>
        </authorList>
    </citation>
    <scope>IDENTIFICATION</scope>
    <source>
        <tissue evidence="17">Muscle</tissue>
    </source>
</reference>
<evidence type="ECO:0000313" key="17">
    <source>
        <dbReference type="RefSeq" id="XP_028354935.1"/>
    </source>
</evidence>
<dbReference type="PROSITE" id="PS50304">
    <property type="entry name" value="TUDOR"/>
    <property type="match status" value="1"/>
</dbReference>
<dbReference type="CDD" id="cd20407">
    <property type="entry name" value="Tudor_AKAP1"/>
    <property type="match status" value="1"/>
</dbReference>
<evidence type="ECO:0000256" key="6">
    <source>
        <dbReference type="ARBA" id="ARBA00022946"/>
    </source>
</evidence>
<organism evidence="16 17">
    <name type="scientific">Physeter macrocephalus</name>
    <name type="common">Sperm whale</name>
    <name type="synonym">Physeter catodon</name>
    <dbReference type="NCBI Taxonomy" id="9755"/>
    <lineage>
        <taxon>Eukaryota</taxon>
        <taxon>Metazoa</taxon>
        <taxon>Chordata</taxon>
        <taxon>Craniata</taxon>
        <taxon>Vertebrata</taxon>
        <taxon>Euteleostomi</taxon>
        <taxon>Mammalia</taxon>
        <taxon>Eutheria</taxon>
        <taxon>Laurasiatheria</taxon>
        <taxon>Artiodactyla</taxon>
        <taxon>Whippomorpha</taxon>
        <taxon>Cetacea</taxon>
        <taxon>Odontoceti</taxon>
        <taxon>Physeteridae</taxon>
        <taxon>Physeter</taxon>
    </lineage>
</organism>
<dbReference type="SMART" id="SM00322">
    <property type="entry name" value="KH"/>
    <property type="match status" value="1"/>
</dbReference>
<gene>
    <name evidence="17" type="primary">AKAP1</name>
</gene>
<evidence type="ECO:0000313" key="16">
    <source>
        <dbReference type="Proteomes" id="UP000248484"/>
    </source>
</evidence>
<sequence length="352" mass="38425">MVLTALAGVCASVRVASSPAGSDGNSMDSVDSCCGLRKPDGVQNAQAGSHPKKVDLTVWEIEVPKHLVGRLIGKQGRYVSFLKQTSGAKIYISTLPYTQNIQICHIEGSQHHVDKALSLIGKKFKELNLTNIYAPPLPSLALPSLPMTSWLMLPDGITVEVIVVSQVSAGHLFVQQHTHPTFHALRSLDQQMYLCYSQPGIPTLPTPVEITVICAAPGMDGAWWRAQVVASYEETDEVEIRYVDYGGYKRVKVDVLRQIRSDFVTLPFQGAEVLLDSVMPLSDDDHFSPEADAAMSEMTGNTALLAQVTSYSPTGLPLIQLWSVIGDEVVLINRSLVEQGLAQWVDSYYSSL</sequence>
<evidence type="ECO:0000256" key="9">
    <source>
        <dbReference type="ARBA" id="ARBA00066134"/>
    </source>
</evidence>
<keyword evidence="6" id="KW-0809">Transit peptide</keyword>
<keyword evidence="16" id="KW-1185">Reference proteome</keyword>
<dbReference type="InterPro" id="IPR004087">
    <property type="entry name" value="KH_dom"/>
</dbReference>
<protein>
    <recommendedName>
        <fullName evidence="10">A-kinase anchor protein 1, mitochondrial</fullName>
    </recommendedName>
    <alternativeName>
        <fullName evidence="11">Dual specificity A-kinase-anchoring protein 1</fullName>
    </alternativeName>
    <alternativeName>
        <fullName evidence="12">Protein kinase A-anchoring protein 1</fullName>
    </alternativeName>
</protein>
<feature type="domain" description="Tudor" evidence="15">
    <location>
        <begin position="207"/>
        <end position="266"/>
    </location>
</feature>
<dbReference type="InterPro" id="IPR050621">
    <property type="entry name" value="Tudor_domain_containing"/>
</dbReference>
<dbReference type="CDD" id="cd22395">
    <property type="entry name" value="KH-I_AKAP1"/>
    <property type="match status" value="1"/>
</dbReference>
<dbReference type="AlphaFoldDB" id="A0A455C0R7"/>
<dbReference type="PROSITE" id="PS50084">
    <property type="entry name" value="KH_TYPE_1"/>
    <property type="match status" value="1"/>
</dbReference>
<keyword evidence="14" id="KW-0732">Signal</keyword>
<dbReference type="InterPro" id="IPR035437">
    <property type="entry name" value="SNase_OB-fold_sf"/>
</dbReference>
<keyword evidence="3" id="KW-0812">Transmembrane</keyword>
<dbReference type="InterPro" id="IPR004088">
    <property type="entry name" value="KH_dom_type_1"/>
</dbReference>
<dbReference type="PANTHER" id="PTHR22948:SF75">
    <property type="entry name" value="A-KINASE ANCHOR PROTEIN 1, MITOCHONDRIAL"/>
    <property type="match status" value="1"/>
</dbReference>
<evidence type="ECO:0000256" key="13">
    <source>
        <dbReference type="PROSITE-ProRule" id="PRU00117"/>
    </source>
</evidence>
<keyword evidence="4" id="KW-1000">Mitochondrion outer membrane</keyword>
<name>A0A455C0R7_PHYMC</name>
<keyword evidence="7" id="KW-0496">Mitochondrion</keyword>
<keyword evidence="8" id="KW-0472">Membrane</keyword>
<dbReference type="STRING" id="9755.ENSPCTP00005016649"/>
<keyword evidence="5 13" id="KW-0694">RNA-binding</keyword>
<dbReference type="GeneID" id="102994603"/>
<dbReference type="Gene3D" id="2.30.30.140">
    <property type="match status" value="1"/>
</dbReference>
<dbReference type="Gene3D" id="2.40.50.90">
    <property type="match status" value="1"/>
</dbReference>
<dbReference type="SMART" id="SM00333">
    <property type="entry name" value="TUDOR"/>
    <property type="match status" value="1"/>
</dbReference>
<evidence type="ECO:0000256" key="5">
    <source>
        <dbReference type="ARBA" id="ARBA00022884"/>
    </source>
</evidence>
<dbReference type="InterPro" id="IPR002999">
    <property type="entry name" value="Tudor"/>
</dbReference>
<feature type="chain" id="PRO_5019858169" description="A-kinase anchor protein 1, mitochondrial" evidence="14">
    <location>
        <begin position="18"/>
        <end position="352"/>
    </location>
</feature>
<dbReference type="RefSeq" id="XP_028354935.1">
    <property type="nucleotide sequence ID" value="XM_028499134.2"/>
</dbReference>
<dbReference type="GO" id="GO:0005741">
    <property type="term" value="C:mitochondrial outer membrane"/>
    <property type="evidence" value="ECO:0007669"/>
    <property type="project" value="UniProtKB-SubCell"/>
</dbReference>
<evidence type="ECO:0000256" key="8">
    <source>
        <dbReference type="ARBA" id="ARBA00023136"/>
    </source>
</evidence>
<evidence type="ECO:0000256" key="4">
    <source>
        <dbReference type="ARBA" id="ARBA00022787"/>
    </source>
</evidence>
<dbReference type="FunFam" id="3.30.1370.10:FF:000063">
    <property type="entry name" value="A-kinase anchor protein 1, mitochondrial"/>
    <property type="match status" value="1"/>
</dbReference>
<evidence type="ECO:0000256" key="3">
    <source>
        <dbReference type="ARBA" id="ARBA00022692"/>
    </source>
</evidence>
<dbReference type="PANTHER" id="PTHR22948">
    <property type="entry name" value="TUDOR DOMAIN CONTAINING PROTEIN"/>
    <property type="match status" value="1"/>
</dbReference>
<evidence type="ECO:0000256" key="12">
    <source>
        <dbReference type="ARBA" id="ARBA00079744"/>
    </source>
</evidence>
<dbReference type="GO" id="GO:0003723">
    <property type="term" value="F:RNA binding"/>
    <property type="evidence" value="ECO:0007669"/>
    <property type="project" value="UniProtKB-UniRule"/>
</dbReference>
<evidence type="ECO:0000259" key="15">
    <source>
        <dbReference type="PROSITE" id="PS50304"/>
    </source>
</evidence>
<dbReference type="InterPro" id="IPR047368">
    <property type="entry name" value="KH-I_AKAP1"/>
</dbReference>
<dbReference type="Pfam" id="PF00013">
    <property type="entry name" value="KH_1"/>
    <property type="match status" value="1"/>
</dbReference>
<dbReference type="InterPro" id="IPR047367">
    <property type="entry name" value="Tudor_AKAP1"/>
</dbReference>
<dbReference type="CTD" id="8165"/>
<dbReference type="GO" id="GO:0034237">
    <property type="term" value="F:protein kinase A regulatory subunit binding"/>
    <property type="evidence" value="ECO:0007669"/>
    <property type="project" value="TreeGrafter"/>
</dbReference>
<dbReference type="SUPFAM" id="SSF63748">
    <property type="entry name" value="Tudor/PWWP/MBT"/>
    <property type="match status" value="1"/>
</dbReference>
<feature type="signal peptide" evidence="14">
    <location>
        <begin position="1"/>
        <end position="17"/>
    </location>
</feature>
<evidence type="ECO:0000256" key="10">
    <source>
        <dbReference type="ARBA" id="ARBA00071500"/>
    </source>
</evidence>
<dbReference type="InterPro" id="IPR036612">
    <property type="entry name" value="KH_dom_type_1_sf"/>
</dbReference>
<evidence type="ECO:0000256" key="2">
    <source>
        <dbReference type="ARBA" id="ARBA00022553"/>
    </source>
</evidence>
<evidence type="ECO:0000256" key="11">
    <source>
        <dbReference type="ARBA" id="ARBA00075065"/>
    </source>
</evidence>
<dbReference type="Proteomes" id="UP000248484">
    <property type="component" value="Chromosome 14"/>
</dbReference>
<comment type="subunit">
    <text evidence="9">Interacts with SLC8A3. Interacts with CFAP91. Interacts with CLPB. Interacts with NDUFS1.</text>
</comment>
<comment type="subcellular location">
    <subcellularLocation>
        <location evidence="1">Mitochondrion outer membrane</location>
    </subcellularLocation>
</comment>